<sequence length="604" mass="64724">MANDVERNLRRAEDARAAIEFEDDPHRAALEDDPEHTEVSFKTWLAIFSMAASFGPAVGLGFTCVAAVVVQITNDLGNDADLAWVVGAWSLSTACSFSLGGPLSDVFGRRDLILGGQAVVMVGCIVGGVAKNVATLIASETVIGLGTGFVFVAYAGVPEMLPNKWRALGVGILEGGIMVPWGMVGVLLGAALLEYASWRWIFYLGIIVEGLALVGTALCYWPTSRPRGDFDKTRWQQFKEVDWIGLSLFTLGLATALVGLTWGGSPDHPWKSASSIVPIVVGVAVVALAFVYDFNFAKAPLFPAKLFRMWRGFVVLLIGLFISGMNFHAMSALFPQGSLFMFTTDSIQIGLISLPTNLISTIVGALVPICAHRIGHIKWLFAAGMAFQAIFMGASAATVNPNNRWAWTFVPAFGVPMFLMVTILGYAIASLHVPHSHLGVAMGLLGTFRSAGGAVGNAIFNTVFQDKFRTFSGEEITKAALASGLNAADLGAIIPGTIAHNLGVPHSLDGIEGMTPAIAETLRSAVRLAYGRAFQFVFYITIPFSVIALICSFWVEDPEPYMTNHVQSAMNNRVNEKVGLKDGLSQDGVEVENVERAREPNTIG</sequence>
<dbReference type="OrthoDB" id="4139357at2759"/>
<protein>
    <recommendedName>
        <fullName evidence="7">Major facilitator superfamily (MFS) profile domain-containing protein</fullName>
    </recommendedName>
</protein>
<dbReference type="GO" id="GO:0005886">
    <property type="term" value="C:plasma membrane"/>
    <property type="evidence" value="ECO:0007669"/>
    <property type="project" value="TreeGrafter"/>
</dbReference>
<dbReference type="GO" id="GO:0022857">
    <property type="term" value="F:transmembrane transporter activity"/>
    <property type="evidence" value="ECO:0007669"/>
    <property type="project" value="InterPro"/>
</dbReference>
<dbReference type="EMBL" id="JAOQAV010000042">
    <property type="protein sequence ID" value="KAJ4181190.1"/>
    <property type="molecule type" value="Genomic_DNA"/>
</dbReference>
<evidence type="ECO:0000256" key="6">
    <source>
        <dbReference type="SAM" id="Phobius"/>
    </source>
</evidence>
<keyword evidence="9" id="KW-1185">Reference proteome</keyword>
<dbReference type="Proteomes" id="UP001152087">
    <property type="component" value="Unassembled WGS sequence"/>
</dbReference>
<feature type="transmembrane region" description="Helical" evidence="6">
    <location>
        <begin position="167"/>
        <end position="188"/>
    </location>
</feature>
<dbReference type="AlphaFoldDB" id="A0A9W8QYB0"/>
<feature type="transmembrane region" description="Helical" evidence="6">
    <location>
        <begin position="136"/>
        <end position="155"/>
    </location>
</feature>
<dbReference type="InterPro" id="IPR020846">
    <property type="entry name" value="MFS_dom"/>
</dbReference>
<comment type="subcellular location">
    <subcellularLocation>
        <location evidence="1">Membrane</location>
        <topology evidence="1">Multi-pass membrane protein</topology>
    </subcellularLocation>
</comment>
<comment type="caution">
    <text evidence="8">The sequence shown here is derived from an EMBL/GenBank/DDBJ whole genome shotgun (WGS) entry which is preliminary data.</text>
</comment>
<keyword evidence="2" id="KW-0813">Transport</keyword>
<evidence type="ECO:0000256" key="5">
    <source>
        <dbReference type="ARBA" id="ARBA00023136"/>
    </source>
</evidence>
<feature type="transmembrane region" description="Helical" evidence="6">
    <location>
        <begin position="275"/>
        <end position="292"/>
    </location>
</feature>
<keyword evidence="5 6" id="KW-0472">Membrane</keyword>
<dbReference type="PANTHER" id="PTHR23501">
    <property type="entry name" value="MAJOR FACILITATOR SUPERFAMILY"/>
    <property type="match status" value="1"/>
</dbReference>
<evidence type="ECO:0000256" key="3">
    <source>
        <dbReference type="ARBA" id="ARBA00022692"/>
    </source>
</evidence>
<dbReference type="PANTHER" id="PTHR23501:SF195">
    <property type="entry name" value="PEP5"/>
    <property type="match status" value="1"/>
</dbReference>
<evidence type="ECO:0000313" key="8">
    <source>
        <dbReference type="EMBL" id="KAJ4181190.1"/>
    </source>
</evidence>
<evidence type="ECO:0000256" key="2">
    <source>
        <dbReference type="ARBA" id="ARBA00022448"/>
    </source>
</evidence>
<feature type="transmembrane region" description="Helical" evidence="6">
    <location>
        <begin position="200"/>
        <end position="222"/>
    </location>
</feature>
<feature type="transmembrane region" description="Helical" evidence="6">
    <location>
        <begin position="536"/>
        <end position="555"/>
    </location>
</feature>
<feature type="transmembrane region" description="Helical" evidence="6">
    <location>
        <begin position="82"/>
        <end position="100"/>
    </location>
</feature>
<evidence type="ECO:0000256" key="1">
    <source>
        <dbReference type="ARBA" id="ARBA00004141"/>
    </source>
</evidence>
<reference evidence="8" key="1">
    <citation type="submission" date="2022-09" db="EMBL/GenBank/DDBJ databases">
        <title>Fusarium specimens isolated from Avocado Roots.</title>
        <authorList>
            <person name="Stajich J."/>
            <person name="Roper C."/>
            <person name="Heimlech-Rivalta G."/>
        </authorList>
    </citation>
    <scope>NUCLEOTIDE SEQUENCE</scope>
    <source>
        <strain evidence="8">A02</strain>
    </source>
</reference>
<dbReference type="PROSITE" id="PS00216">
    <property type="entry name" value="SUGAR_TRANSPORT_1"/>
    <property type="match status" value="1"/>
</dbReference>
<organism evidence="8 9">
    <name type="scientific">Fusarium falciforme</name>
    <dbReference type="NCBI Taxonomy" id="195108"/>
    <lineage>
        <taxon>Eukaryota</taxon>
        <taxon>Fungi</taxon>
        <taxon>Dikarya</taxon>
        <taxon>Ascomycota</taxon>
        <taxon>Pezizomycotina</taxon>
        <taxon>Sordariomycetes</taxon>
        <taxon>Hypocreomycetidae</taxon>
        <taxon>Hypocreales</taxon>
        <taxon>Nectriaceae</taxon>
        <taxon>Fusarium</taxon>
        <taxon>Fusarium solani species complex</taxon>
    </lineage>
</organism>
<dbReference type="Gene3D" id="1.20.1720.10">
    <property type="entry name" value="Multidrug resistance protein D"/>
    <property type="match status" value="1"/>
</dbReference>
<keyword evidence="3 6" id="KW-0812">Transmembrane</keyword>
<dbReference type="InterPro" id="IPR036259">
    <property type="entry name" value="MFS_trans_sf"/>
</dbReference>
<feature type="domain" description="Major facilitator superfamily (MFS) profile" evidence="7">
    <location>
        <begin position="45"/>
        <end position="560"/>
    </location>
</feature>
<feature type="transmembrane region" description="Helical" evidence="6">
    <location>
        <begin position="44"/>
        <end position="70"/>
    </location>
</feature>
<dbReference type="Pfam" id="PF06609">
    <property type="entry name" value="TRI12"/>
    <property type="match status" value="1"/>
</dbReference>
<feature type="transmembrane region" description="Helical" evidence="6">
    <location>
        <begin position="346"/>
        <end position="367"/>
    </location>
</feature>
<feature type="transmembrane region" description="Helical" evidence="6">
    <location>
        <begin position="405"/>
        <end position="429"/>
    </location>
</feature>
<keyword evidence="4 6" id="KW-1133">Transmembrane helix</keyword>
<accession>A0A9W8QYB0</accession>
<gene>
    <name evidence="8" type="ORF">NW755_011233</name>
</gene>
<evidence type="ECO:0000259" key="7">
    <source>
        <dbReference type="PROSITE" id="PS50850"/>
    </source>
</evidence>
<name>A0A9W8QYB0_9HYPO</name>
<feature type="transmembrane region" description="Helical" evidence="6">
    <location>
        <begin position="112"/>
        <end position="130"/>
    </location>
</feature>
<dbReference type="InterPro" id="IPR010573">
    <property type="entry name" value="MFS_Str1/Tri12-like"/>
</dbReference>
<feature type="transmembrane region" description="Helical" evidence="6">
    <location>
        <begin position="243"/>
        <end position="263"/>
    </location>
</feature>
<evidence type="ECO:0000256" key="4">
    <source>
        <dbReference type="ARBA" id="ARBA00022989"/>
    </source>
</evidence>
<dbReference type="SUPFAM" id="SSF103473">
    <property type="entry name" value="MFS general substrate transporter"/>
    <property type="match status" value="1"/>
</dbReference>
<proteinExistence type="predicted"/>
<evidence type="ECO:0000313" key="9">
    <source>
        <dbReference type="Proteomes" id="UP001152087"/>
    </source>
</evidence>
<dbReference type="InterPro" id="IPR005829">
    <property type="entry name" value="Sugar_transporter_CS"/>
</dbReference>
<dbReference type="PROSITE" id="PS50850">
    <property type="entry name" value="MFS"/>
    <property type="match status" value="1"/>
</dbReference>
<dbReference type="Gene3D" id="1.20.1250.20">
    <property type="entry name" value="MFS general substrate transporter like domains"/>
    <property type="match status" value="1"/>
</dbReference>
<feature type="transmembrane region" description="Helical" evidence="6">
    <location>
        <begin position="313"/>
        <end position="334"/>
    </location>
</feature>